<organism evidence="2">
    <name type="scientific">Arundo donax</name>
    <name type="common">Giant reed</name>
    <name type="synonym">Donax arundinaceus</name>
    <dbReference type="NCBI Taxonomy" id="35708"/>
    <lineage>
        <taxon>Eukaryota</taxon>
        <taxon>Viridiplantae</taxon>
        <taxon>Streptophyta</taxon>
        <taxon>Embryophyta</taxon>
        <taxon>Tracheophyta</taxon>
        <taxon>Spermatophyta</taxon>
        <taxon>Magnoliopsida</taxon>
        <taxon>Liliopsida</taxon>
        <taxon>Poales</taxon>
        <taxon>Poaceae</taxon>
        <taxon>PACMAD clade</taxon>
        <taxon>Arundinoideae</taxon>
        <taxon>Arundineae</taxon>
        <taxon>Arundo</taxon>
    </lineage>
</organism>
<dbReference type="AlphaFoldDB" id="A0A0A8YPU7"/>
<feature type="compositionally biased region" description="Polar residues" evidence="1">
    <location>
        <begin position="43"/>
        <end position="56"/>
    </location>
</feature>
<evidence type="ECO:0000256" key="1">
    <source>
        <dbReference type="SAM" id="MobiDB-lite"/>
    </source>
</evidence>
<name>A0A0A8YPU7_ARUDO</name>
<reference evidence="2" key="2">
    <citation type="journal article" date="2015" name="Data Brief">
        <title>Shoot transcriptome of the giant reed, Arundo donax.</title>
        <authorList>
            <person name="Barrero R.A."/>
            <person name="Guerrero F.D."/>
            <person name="Moolhuijzen P."/>
            <person name="Goolsby J.A."/>
            <person name="Tidwell J."/>
            <person name="Bellgard S.E."/>
            <person name="Bellgard M.I."/>
        </authorList>
    </citation>
    <scope>NUCLEOTIDE SEQUENCE</scope>
    <source>
        <tissue evidence="2">Shoot tissue taken approximately 20 cm above the soil surface</tissue>
    </source>
</reference>
<proteinExistence type="predicted"/>
<dbReference type="EMBL" id="GBRH01269131">
    <property type="protein sequence ID" value="JAD28764.1"/>
    <property type="molecule type" value="Transcribed_RNA"/>
</dbReference>
<feature type="region of interest" description="Disordered" evidence="1">
    <location>
        <begin position="32"/>
        <end position="56"/>
    </location>
</feature>
<evidence type="ECO:0000313" key="2">
    <source>
        <dbReference type="EMBL" id="JAD28764.1"/>
    </source>
</evidence>
<reference evidence="2" key="1">
    <citation type="submission" date="2014-09" db="EMBL/GenBank/DDBJ databases">
        <authorList>
            <person name="Magalhaes I.L.F."/>
            <person name="Oliveira U."/>
            <person name="Santos F.R."/>
            <person name="Vidigal T.H.D.A."/>
            <person name="Brescovit A.D."/>
            <person name="Santos A.J."/>
        </authorList>
    </citation>
    <scope>NUCLEOTIDE SEQUENCE</scope>
    <source>
        <tissue evidence="2">Shoot tissue taken approximately 20 cm above the soil surface</tissue>
    </source>
</reference>
<accession>A0A0A8YPU7</accession>
<protein>
    <submittedName>
        <fullName evidence="2">Uncharacterized protein</fullName>
    </submittedName>
</protein>
<sequence length="56" mass="6182">MELRTARKTQITAMCIIYSSVLSSLRHNSPHIGGPLNWVSKPPIQTNSSMSDNPNT</sequence>